<dbReference type="InterPro" id="IPR043128">
    <property type="entry name" value="Rev_trsase/Diguanyl_cyclase"/>
</dbReference>
<accession>A0A839T3E3</accession>
<dbReference type="GO" id="GO:0071111">
    <property type="term" value="F:cyclic-guanylate-specific phosphodiesterase activity"/>
    <property type="evidence" value="ECO:0007669"/>
    <property type="project" value="UniProtKB-EC"/>
</dbReference>
<dbReference type="SUPFAM" id="SSF141868">
    <property type="entry name" value="EAL domain-like"/>
    <property type="match status" value="1"/>
</dbReference>
<evidence type="ECO:0000259" key="9">
    <source>
        <dbReference type="PROSITE" id="PS50924"/>
    </source>
</evidence>
<evidence type="ECO:0000256" key="5">
    <source>
        <dbReference type="ARBA" id="ARBA00051114"/>
    </source>
</evidence>
<dbReference type="FunFam" id="3.30.70.270:FF:000001">
    <property type="entry name" value="Diguanylate cyclase domain protein"/>
    <property type="match status" value="1"/>
</dbReference>
<sequence>MSGRVFTATGRSVKWWFIGGAFAMGLGIWSMHFIGMLAFSLPIPLGYAIEPTLLSLLIAIGASAFALWLACQQELPWVRLALGALLMGLGITAMHYTGMQALHMTPSIVYDPGWLALSILIAVLASGTALWIAFHLRQHSRWMIYSRLGAAVVMGCAIAGMHYTGMAAAQFPLGSFCGAANNGIDSNWLALLVIIVTLAVMAIALIISVLDHRLEQRTAHLATSLEQANSELMQMALYDPLTHLPNRMLLGDRLGQAIQTAHREQRTFATLFLDLDGFKAVNDAYGHHHGDLLLVEVAKRIRNTVRSQDTIARLGGDEFVLLAEVGEPTDAAKIAEKLIHALAQPYSIARHEVEVSASIGIAIYPDNGKDGHELLINADAAMYHAKDLGRNGFCFFEHSMNTNAQEQLQLLQDLRRALERKEFLLYYQPKLHAPDGPIIGTEALLRWQHQTRGLIPPNEFLPLAEKTGLIIPIGQWVLDEACAQMRRWYDDGHTDWSVAVNLSTVQFNHSGLLDSVRNALEKHALEPHHLILEITESTAMRDADATLVTLEQLAGMGVHISIDDFGTGYSSLLYLKRLPASELKIDRGFINDLADNNEDAAIISAIIALGRTLNLKVVAEGVETAEQQEFLTRLGCNSLQGFRFGRPMSARQLGEQLLQEEQPTVSS</sequence>
<dbReference type="InterPro" id="IPR035919">
    <property type="entry name" value="EAL_sf"/>
</dbReference>
<keyword evidence="6" id="KW-1133">Transmembrane helix</keyword>
<evidence type="ECO:0000259" key="8">
    <source>
        <dbReference type="PROSITE" id="PS50887"/>
    </source>
</evidence>
<comment type="caution">
    <text evidence="10">The sequence shown here is derived from an EMBL/GenBank/DDBJ whole genome shotgun (WGS) entry which is preliminary data.</text>
</comment>
<dbReference type="AlphaFoldDB" id="A0A839T3E3"/>
<evidence type="ECO:0000256" key="6">
    <source>
        <dbReference type="PROSITE-ProRule" id="PRU00244"/>
    </source>
</evidence>
<dbReference type="PANTHER" id="PTHR44757">
    <property type="entry name" value="DIGUANYLATE CYCLASE DGCP"/>
    <property type="match status" value="1"/>
</dbReference>
<feature type="domain" description="GGDEF" evidence="8">
    <location>
        <begin position="266"/>
        <end position="398"/>
    </location>
</feature>
<dbReference type="SMART" id="SM00052">
    <property type="entry name" value="EAL"/>
    <property type="match status" value="1"/>
</dbReference>
<evidence type="ECO:0000256" key="2">
    <source>
        <dbReference type="ARBA" id="ARBA00004533"/>
    </source>
</evidence>
<keyword evidence="11" id="KW-1185">Reference proteome</keyword>
<gene>
    <name evidence="10" type="ORF">FHR87_001925</name>
</gene>
<evidence type="ECO:0000313" key="10">
    <source>
        <dbReference type="EMBL" id="MBB3103529.1"/>
    </source>
</evidence>
<feature type="transmembrane region" description="Helical" evidence="6">
    <location>
        <begin position="148"/>
        <end position="168"/>
    </location>
</feature>
<feature type="transmembrane region" description="Helical" evidence="6">
    <location>
        <begin position="15"/>
        <end position="41"/>
    </location>
</feature>
<evidence type="ECO:0000256" key="3">
    <source>
        <dbReference type="ARBA" id="ARBA00012282"/>
    </source>
</evidence>
<dbReference type="CDD" id="cd01949">
    <property type="entry name" value="GGDEF"/>
    <property type="match status" value="1"/>
</dbReference>
<keyword evidence="4" id="KW-0973">c-di-GMP</keyword>
<dbReference type="PROSITE" id="PS50924">
    <property type="entry name" value="MHYT"/>
    <property type="match status" value="1"/>
</dbReference>
<dbReference type="NCBIfam" id="TIGR00254">
    <property type="entry name" value="GGDEF"/>
    <property type="match status" value="1"/>
</dbReference>
<dbReference type="Pfam" id="PF00990">
    <property type="entry name" value="GGDEF"/>
    <property type="match status" value="1"/>
</dbReference>
<dbReference type="GO" id="GO:0005886">
    <property type="term" value="C:plasma membrane"/>
    <property type="evidence" value="ECO:0007669"/>
    <property type="project" value="UniProtKB-SubCell"/>
</dbReference>
<dbReference type="SUPFAM" id="SSF55073">
    <property type="entry name" value="Nucleotide cyclase"/>
    <property type="match status" value="1"/>
</dbReference>
<dbReference type="PROSITE" id="PS50887">
    <property type="entry name" value="GGDEF"/>
    <property type="match status" value="1"/>
</dbReference>
<dbReference type="FunFam" id="3.20.20.450:FF:000001">
    <property type="entry name" value="Cyclic di-GMP phosphodiesterase yahA"/>
    <property type="match status" value="1"/>
</dbReference>
<feature type="transmembrane region" description="Helical" evidence="6">
    <location>
        <begin position="53"/>
        <end position="70"/>
    </location>
</feature>
<evidence type="ECO:0000313" key="11">
    <source>
        <dbReference type="Proteomes" id="UP000549250"/>
    </source>
</evidence>
<dbReference type="Gene3D" id="3.30.70.270">
    <property type="match status" value="1"/>
</dbReference>
<evidence type="ECO:0000259" key="7">
    <source>
        <dbReference type="PROSITE" id="PS50883"/>
    </source>
</evidence>
<feature type="domain" description="EAL" evidence="7">
    <location>
        <begin position="407"/>
        <end position="661"/>
    </location>
</feature>
<evidence type="ECO:0000256" key="1">
    <source>
        <dbReference type="ARBA" id="ARBA00001946"/>
    </source>
</evidence>
<dbReference type="Proteomes" id="UP000549250">
    <property type="component" value="Unassembled WGS sequence"/>
</dbReference>
<comment type="catalytic activity">
    <reaction evidence="5">
        <text>3',3'-c-di-GMP + H2O = 5'-phosphoguanylyl(3'-&gt;5')guanosine + H(+)</text>
        <dbReference type="Rhea" id="RHEA:24902"/>
        <dbReference type="ChEBI" id="CHEBI:15377"/>
        <dbReference type="ChEBI" id="CHEBI:15378"/>
        <dbReference type="ChEBI" id="CHEBI:58754"/>
        <dbReference type="ChEBI" id="CHEBI:58805"/>
        <dbReference type="EC" id="3.1.4.52"/>
    </reaction>
    <physiologicalReaction direction="left-to-right" evidence="5">
        <dbReference type="Rhea" id="RHEA:24903"/>
    </physiologicalReaction>
</comment>
<dbReference type="SMART" id="SM00267">
    <property type="entry name" value="GGDEF"/>
    <property type="match status" value="1"/>
</dbReference>
<dbReference type="Pfam" id="PF00563">
    <property type="entry name" value="EAL"/>
    <property type="match status" value="1"/>
</dbReference>
<feature type="transmembrane region" description="Helical" evidence="6">
    <location>
        <begin position="77"/>
        <end position="94"/>
    </location>
</feature>
<organism evidence="10 11">
    <name type="scientific">Azomonas macrocytogenes</name>
    <name type="common">Azotobacter macrocytogenes</name>
    <dbReference type="NCBI Taxonomy" id="69962"/>
    <lineage>
        <taxon>Bacteria</taxon>
        <taxon>Pseudomonadati</taxon>
        <taxon>Pseudomonadota</taxon>
        <taxon>Gammaproteobacteria</taxon>
        <taxon>Pseudomonadales</taxon>
        <taxon>Pseudomonadaceae</taxon>
        <taxon>Azomonas</taxon>
    </lineage>
</organism>
<comment type="subcellular location">
    <subcellularLocation>
        <location evidence="2">Cell inner membrane</location>
    </subcellularLocation>
</comment>
<reference evidence="10 11" key="1">
    <citation type="submission" date="2020-08" db="EMBL/GenBank/DDBJ databases">
        <title>Genomic Encyclopedia of Type Strains, Phase III (KMG-III): the genomes of soil and plant-associated and newly described type strains.</title>
        <authorList>
            <person name="Whitman W."/>
        </authorList>
    </citation>
    <scope>NUCLEOTIDE SEQUENCE [LARGE SCALE GENOMIC DNA]</scope>
    <source>
        <strain evidence="10 11">CECT 4462</strain>
    </source>
</reference>
<evidence type="ECO:0000256" key="4">
    <source>
        <dbReference type="ARBA" id="ARBA00022636"/>
    </source>
</evidence>
<dbReference type="Pfam" id="PF03707">
    <property type="entry name" value="MHYT"/>
    <property type="match status" value="3"/>
</dbReference>
<feature type="domain" description="MHYT" evidence="9">
    <location>
        <begin position="1"/>
        <end position="172"/>
    </location>
</feature>
<protein>
    <recommendedName>
        <fullName evidence="3">cyclic-guanylate-specific phosphodiesterase</fullName>
        <ecNumber evidence="3">3.1.4.52</ecNumber>
    </recommendedName>
</protein>
<dbReference type="InterPro" id="IPR052155">
    <property type="entry name" value="Biofilm_reg_signaling"/>
</dbReference>
<keyword evidence="6" id="KW-0812">Transmembrane</keyword>
<dbReference type="InterPro" id="IPR001633">
    <property type="entry name" value="EAL_dom"/>
</dbReference>
<dbReference type="EC" id="3.1.4.52" evidence="3"/>
<dbReference type="InterPro" id="IPR029787">
    <property type="entry name" value="Nucleotide_cyclase"/>
</dbReference>
<dbReference type="GO" id="GO:0071732">
    <property type="term" value="P:cellular response to nitric oxide"/>
    <property type="evidence" value="ECO:0007669"/>
    <property type="project" value="UniProtKB-ARBA"/>
</dbReference>
<dbReference type="PROSITE" id="PS50883">
    <property type="entry name" value="EAL"/>
    <property type="match status" value="1"/>
</dbReference>
<dbReference type="Gene3D" id="3.20.20.450">
    <property type="entry name" value="EAL domain"/>
    <property type="match status" value="1"/>
</dbReference>
<comment type="cofactor">
    <cofactor evidence="1">
        <name>Mg(2+)</name>
        <dbReference type="ChEBI" id="CHEBI:18420"/>
    </cofactor>
</comment>
<proteinExistence type="predicted"/>
<dbReference type="PANTHER" id="PTHR44757:SF2">
    <property type="entry name" value="BIOFILM ARCHITECTURE MAINTENANCE PROTEIN MBAA"/>
    <property type="match status" value="1"/>
</dbReference>
<feature type="transmembrane region" description="Helical" evidence="6">
    <location>
        <begin position="188"/>
        <end position="210"/>
    </location>
</feature>
<name>A0A839T3E3_AZOMA</name>
<dbReference type="InterPro" id="IPR000160">
    <property type="entry name" value="GGDEF_dom"/>
</dbReference>
<keyword evidence="6" id="KW-0472">Membrane</keyword>
<dbReference type="EMBL" id="JACHXI010000007">
    <property type="protein sequence ID" value="MBB3103529.1"/>
    <property type="molecule type" value="Genomic_DNA"/>
</dbReference>
<feature type="transmembrane region" description="Helical" evidence="6">
    <location>
        <begin position="114"/>
        <end position="136"/>
    </location>
</feature>
<dbReference type="InterPro" id="IPR005330">
    <property type="entry name" value="MHYT_dom"/>
</dbReference>
<dbReference type="CDD" id="cd01948">
    <property type="entry name" value="EAL"/>
    <property type="match status" value="1"/>
</dbReference>